<dbReference type="EC" id="1.5.3.1" evidence="3"/>
<reference evidence="3 4" key="1">
    <citation type="submission" date="2020-08" db="EMBL/GenBank/DDBJ databases">
        <title>Sequencing the genomes of 1000 actinobacteria strains.</title>
        <authorList>
            <person name="Klenk H.-P."/>
        </authorList>
    </citation>
    <scope>NUCLEOTIDE SEQUENCE [LARGE SCALE GENOMIC DNA]</scope>
    <source>
        <strain evidence="3 4">DSM 45362</strain>
    </source>
</reference>
<dbReference type="GO" id="GO:0008115">
    <property type="term" value="F:sarcosine oxidase activity"/>
    <property type="evidence" value="ECO:0007669"/>
    <property type="project" value="UniProtKB-EC"/>
</dbReference>
<evidence type="ECO:0000313" key="3">
    <source>
        <dbReference type="EMBL" id="MBB5868649.1"/>
    </source>
</evidence>
<dbReference type="PANTHER" id="PTHR13847:SF287">
    <property type="entry name" value="FAD-DEPENDENT OXIDOREDUCTASE DOMAIN-CONTAINING PROTEIN 1"/>
    <property type="match status" value="1"/>
</dbReference>
<evidence type="ECO:0000259" key="2">
    <source>
        <dbReference type="Pfam" id="PF01266"/>
    </source>
</evidence>
<organism evidence="3 4">
    <name type="scientific">Allocatelliglobosispora scoriae</name>
    <dbReference type="NCBI Taxonomy" id="643052"/>
    <lineage>
        <taxon>Bacteria</taxon>
        <taxon>Bacillati</taxon>
        <taxon>Actinomycetota</taxon>
        <taxon>Actinomycetes</taxon>
        <taxon>Micromonosporales</taxon>
        <taxon>Micromonosporaceae</taxon>
        <taxon>Allocatelliglobosispora</taxon>
    </lineage>
</organism>
<evidence type="ECO:0000256" key="1">
    <source>
        <dbReference type="ARBA" id="ARBA00023002"/>
    </source>
</evidence>
<dbReference type="Gene3D" id="3.50.50.60">
    <property type="entry name" value="FAD/NAD(P)-binding domain"/>
    <property type="match status" value="1"/>
</dbReference>
<gene>
    <name evidence="3" type="ORF">F4553_002028</name>
</gene>
<feature type="domain" description="FAD dependent oxidoreductase" evidence="2">
    <location>
        <begin position="5"/>
        <end position="348"/>
    </location>
</feature>
<dbReference type="Pfam" id="PF01266">
    <property type="entry name" value="DAO"/>
    <property type="match status" value="1"/>
</dbReference>
<dbReference type="Gene3D" id="3.30.9.10">
    <property type="entry name" value="D-Amino Acid Oxidase, subunit A, domain 2"/>
    <property type="match status" value="1"/>
</dbReference>
<dbReference type="Proteomes" id="UP000587527">
    <property type="component" value="Unassembled WGS sequence"/>
</dbReference>
<accession>A0A841BN83</accession>
<sequence length="379" mass="39812">MTDADVVVVGGGIIGVSCAYHLAAAGVRVTLVERDTLGAGSTSKAAGGARSAYTTRVNLEMGLHGIGEYAGFRARFGQEIDFHRMGYLFLIADAADLPEFERCSALQREYGIRSHIIGAEEAQRISPLISTDGIVAALWSPDDAKATPDAVVQGYARAARGHGARLLTGVEVTGIELDGGVVRGVRTGRGLITAGTVVVAAGAWSGAVGAMAGVDLPVVPIRRQVVFTGPVDGLGETPLTIEMPTTLYFHREGPGLAVSYSDHDRAPGFDTRYEPGEWLDRLVELIGRRAPAILDAGIRSAWAGLYEVTPDHNQIIGEVPGMSRVLYAAGFSGHGFQMGPAAGAAIRDLYLGAPQAIDISSLDVRRFRGGIALAEHNIV</sequence>
<dbReference type="InterPro" id="IPR036188">
    <property type="entry name" value="FAD/NAD-bd_sf"/>
</dbReference>
<dbReference type="AlphaFoldDB" id="A0A841BN83"/>
<dbReference type="EMBL" id="JACHMN010000002">
    <property type="protein sequence ID" value="MBB5868649.1"/>
    <property type="molecule type" value="Genomic_DNA"/>
</dbReference>
<proteinExistence type="predicted"/>
<protein>
    <submittedName>
        <fullName evidence="3">Sarcosine oxidase subunit beta</fullName>
        <ecNumber evidence="3">1.5.3.1</ecNumber>
    </submittedName>
</protein>
<dbReference type="InterPro" id="IPR006076">
    <property type="entry name" value="FAD-dep_OxRdtase"/>
</dbReference>
<comment type="caution">
    <text evidence="3">The sequence shown here is derived from an EMBL/GenBank/DDBJ whole genome shotgun (WGS) entry which is preliminary data.</text>
</comment>
<dbReference type="SUPFAM" id="SSF51905">
    <property type="entry name" value="FAD/NAD(P)-binding domain"/>
    <property type="match status" value="1"/>
</dbReference>
<dbReference type="PANTHER" id="PTHR13847">
    <property type="entry name" value="SARCOSINE DEHYDROGENASE-RELATED"/>
    <property type="match status" value="1"/>
</dbReference>
<dbReference type="RefSeq" id="WP_184834734.1">
    <property type="nucleotide sequence ID" value="NZ_JACHMN010000002.1"/>
</dbReference>
<dbReference type="GO" id="GO:0005737">
    <property type="term" value="C:cytoplasm"/>
    <property type="evidence" value="ECO:0007669"/>
    <property type="project" value="TreeGrafter"/>
</dbReference>
<evidence type="ECO:0000313" key="4">
    <source>
        <dbReference type="Proteomes" id="UP000587527"/>
    </source>
</evidence>
<name>A0A841BN83_9ACTN</name>
<keyword evidence="1 3" id="KW-0560">Oxidoreductase</keyword>
<keyword evidence="4" id="KW-1185">Reference proteome</keyword>